<feature type="region of interest" description="Disordered" evidence="1">
    <location>
        <begin position="1"/>
        <end position="47"/>
    </location>
</feature>
<dbReference type="AlphaFoldDB" id="F4RJP7"/>
<dbReference type="GeneID" id="18929945"/>
<keyword evidence="3" id="KW-1185">Reference proteome</keyword>
<evidence type="ECO:0000313" key="3">
    <source>
        <dbReference type="Proteomes" id="UP000001072"/>
    </source>
</evidence>
<dbReference type="VEuPathDB" id="FungiDB:MELLADRAFT_62650"/>
<gene>
    <name evidence="2" type="ORF">MELLADRAFT_62650</name>
</gene>
<organism evidence="3">
    <name type="scientific">Melampsora larici-populina (strain 98AG31 / pathotype 3-4-7)</name>
    <name type="common">Poplar leaf rust fungus</name>
    <dbReference type="NCBI Taxonomy" id="747676"/>
    <lineage>
        <taxon>Eukaryota</taxon>
        <taxon>Fungi</taxon>
        <taxon>Dikarya</taxon>
        <taxon>Basidiomycota</taxon>
        <taxon>Pucciniomycotina</taxon>
        <taxon>Pucciniomycetes</taxon>
        <taxon>Pucciniales</taxon>
        <taxon>Melampsoraceae</taxon>
        <taxon>Melampsora</taxon>
    </lineage>
</organism>
<evidence type="ECO:0000256" key="1">
    <source>
        <dbReference type="SAM" id="MobiDB-lite"/>
    </source>
</evidence>
<dbReference type="RefSeq" id="XP_007409363.1">
    <property type="nucleotide sequence ID" value="XM_007409301.1"/>
</dbReference>
<proteinExistence type="predicted"/>
<protein>
    <submittedName>
        <fullName evidence="2">Uncharacterized protein</fullName>
    </submittedName>
</protein>
<dbReference type="Proteomes" id="UP000001072">
    <property type="component" value="Unassembled WGS sequence"/>
</dbReference>
<accession>F4RJP7</accession>
<dbReference type="InParanoid" id="F4RJP7"/>
<dbReference type="KEGG" id="mlr:MELLADRAFT_62650"/>
<feature type="compositionally biased region" description="Polar residues" evidence="1">
    <location>
        <begin position="1"/>
        <end position="11"/>
    </location>
</feature>
<name>F4RJP7_MELLP</name>
<dbReference type="EMBL" id="GL883104">
    <property type="protein sequence ID" value="EGG07456.1"/>
    <property type="molecule type" value="Genomic_DNA"/>
</dbReference>
<evidence type="ECO:0000313" key="2">
    <source>
        <dbReference type="EMBL" id="EGG07456.1"/>
    </source>
</evidence>
<reference evidence="3" key="1">
    <citation type="journal article" date="2011" name="Proc. Natl. Acad. Sci. U.S.A.">
        <title>Obligate biotrophy features unraveled by the genomic analysis of rust fungi.</title>
        <authorList>
            <person name="Duplessis S."/>
            <person name="Cuomo C.A."/>
            <person name="Lin Y.-C."/>
            <person name="Aerts A."/>
            <person name="Tisserant E."/>
            <person name="Veneault-Fourrey C."/>
            <person name="Joly D.L."/>
            <person name="Hacquard S."/>
            <person name="Amselem J."/>
            <person name="Cantarel B.L."/>
            <person name="Chiu R."/>
            <person name="Coutinho P.M."/>
            <person name="Feau N."/>
            <person name="Field M."/>
            <person name="Frey P."/>
            <person name="Gelhaye E."/>
            <person name="Goldberg J."/>
            <person name="Grabherr M.G."/>
            <person name="Kodira C.D."/>
            <person name="Kohler A."/>
            <person name="Kuees U."/>
            <person name="Lindquist E.A."/>
            <person name="Lucas S.M."/>
            <person name="Mago R."/>
            <person name="Mauceli E."/>
            <person name="Morin E."/>
            <person name="Murat C."/>
            <person name="Pangilinan J.L."/>
            <person name="Park R."/>
            <person name="Pearson M."/>
            <person name="Quesneville H."/>
            <person name="Rouhier N."/>
            <person name="Sakthikumar S."/>
            <person name="Salamov A.A."/>
            <person name="Schmutz J."/>
            <person name="Selles B."/>
            <person name="Shapiro H."/>
            <person name="Tanguay P."/>
            <person name="Tuskan G.A."/>
            <person name="Henrissat B."/>
            <person name="Van de Peer Y."/>
            <person name="Rouze P."/>
            <person name="Ellis J.G."/>
            <person name="Dodds P.N."/>
            <person name="Schein J.E."/>
            <person name="Zhong S."/>
            <person name="Hamelin R.C."/>
            <person name="Grigoriev I.V."/>
            <person name="Szabo L.J."/>
            <person name="Martin F."/>
        </authorList>
    </citation>
    <scope>NUCLEOTIDE SEQUENCE [LARGE SCALE GENOMIC DNA]</scope>
    <source>
        <strain evidence="3">98AG31 / pathotype 3-4-7</strain>
    </source>
</reference>
<sequence length="111" mass="12828">MPLQRHQTQANVLAPRPPPLRQRNPIPERRPDPPTTSVKVEEQPKNAFEPVKLHPKKLNRLCLTLLMNDLSLTSTRIHTYRPSTKGRIIILKDLSKIPQPIPESARKVYKF</sequence>
<dbReference type="OrthoDB" id="2512712at2759"/>
<dbReference type="HOGENOM" id="CLU_2158964_0_0_1"/>